<name>A0ABY0T6F1_9PROT</name>
<dbReference type="Proteomes" id="UP000183471">
    <property type="component" value="Unassembled WGS sequence"/>
</dbReference>
<protein>
    <submittedName>
        <fullName evidence="1">Uncharacterized protein</fullName>
    </submittedName>
</protein>
<organism evidence="1 2">
    <name type="scientific">Nitrosospira multiformis</name>
    <dbReference type="NCBI Taxonomy" id="1231"/>
    <lineage>
        <taxon>Bacteria</taxon>
        <taxon>Pseudomonadati</taxon>
        <taxon>Pseudomonadota</taxon>
        <taxon>Betaproteobacteria</taxon>
        <taxon>Nitrosomonadales</taxon>
        <taxon>Nitrosomonadaceae</taxon>
        <taxon>Nitrosospira</taxon>
    </lineage>
</organism>
<keyword evidence="2" id="KW-1185">Reference proteome</keyword>
<accession>A0ABY0T6F1</accession>
<proteinExistence type="predicted"/>
<sequence length="70" mass="8211">MADRLRFLSVVVATSSYQLKDNDLVMEGTVPRPPPTIRLLFNYWFDIESFIEAIFHRSPQLSFVHLQNNE</sequence>
<evidence type="ECO:0000313" key="1">
    <source>
        <dbReference type="EMBL" id="SDQ32833.1"/>
    </source>
</evidence>
<reference evidence="1 2" key="1">
    <citation type="submission" date="2016-10" db="EMBL/GenBank/DDBJ databases">
        <authorList>
            <person name="Varghese N."/>
            <person name="Submissions S."/>
        </authorList>
    </citation>
    <scope>NUCLEOTIDE SEQUENCE [LARGE SCALE GENOMIC DNA]</scope>
    <source>
        <strain evidence="1 2">Nl1</strain>
    </source>
</reference>
<gene>
    <name evidence="1" type="ORF">SAMN05216402_0398</name>
</gene>
<evidence type="ECO:0000313" key="2">
    <source>
        <dbReference type="Proteomes" id="UP000183471"/>
    </source>
</evidence>
<comment type="caution">
    <text evidence="1">The sequence shown here is derived from an EMBL/GenBank/DDBJ whole genome shotgun (WGS) entry which is preliminary data.</text>
</comment>
<dbReference type="EMBL" id="FNKY01000001">
    <property type="protein sequence ID" value="SDQ32833.1"/>
    <property type="molecule type" value="Genomic_DNA"/>
</dbReference>